<dbReference type="Gene3D" id="3.40.190.10">
    <property type="entry name" value="Periplasmic binding protein-like II"/>
    <property type="match status" value="2"/>
</dbReference>
<dbReference type="InterPro" id="IPR041444">
    <property type="entry name" value="HTH_41"/>
</dbReference>
<dbReference type="Pfam" id="PF14503">
    <property type="entry name" value="YhfZ_C"/>
    <property type="match status" value="1"/>
</dbReference>
<evidence type="ECO:0000313" key="3">
    <source>
        <dbReference type="EMBL" id="CAG9621175.1"/>
    </source>
</evidence>
<evidence type="ECO:0000259" key="2">
    <source>
        <dbReference type="Pfam" id="PF14503"/>
    </source>
</evidence>
<reference evidence="3 4" key="1">
    <citation type="submission" date="2021-10" db="EMBL/GenBank/DDBJ databases">
        <authorList>
            <person name="Criscuolo A."/>
        </authorList>
    </citation>
    <scope>NUCLEOTIDE SEQUENCE [LARGE SCALE GENOMIC DNA]</scope>
    <source>
        <strain evidence="4">CIP 111883</strain>
    </source>
</reference>
<protein>
    <recommendedName>
        <fullName evidence="5">GntR family transcriptional regulator</fullName>
    </recommendedName>
</protein>
<evidence type="ECO:0000313" key="4">
    <source>
        <dbReference type="Proteomes" id="UP000789833"/>
    </source>
</evidence>
<gene>
    <name evidence="3" type="ORF">BACCIP111883_01947</name>
</gene>
<dbReference type="SUPFAM" id="SSF53850">
    <property type="entry name" value="Periplasmic binding protein-like II"/>
    <property type="match status" value="1"/>
</dbReference>
<keyword evidence="4" id="KW-1185">Reference proteome</keyword>
<organism evidence="3 4">
    <name type="scientific">Sutcliffiella rhizosphaerae</name>
    <dbReference type="NCBI Taxonomy" id="2880967"/>
    <lineage>
        <taxon>Bacteria</taxon>
        <taxon>Bacillati</taxon>
        <taxon>Bacillota</taxon>
        <taxon>Bacilli</taxon>
        <taxon>Bacillales</taxon>
        <taxon>Bacillaceae</taxon>
        <taxon>Sutcliffiella</taxon>
    </lineage>
</organism>
<proteinExistence type="predicted"/>
<dbReference type="EMBL" id="CAKJTJ010000008">
    <property type="protein sequence ID" value="CAG9621175.1"/>
    <property type="molecule type" value="Genomic_DNA"/>
</dbReference>
<feature type="domain" description="Uncharacterised protein YhfZ C-terminal" evidence="2">
    <location>
        <begin position="102"/>
        <end position="332"/>
    </location>
</feature>
<name>A0ABN8AED6_9BACI</name>
<comment type="caution">
    <text evidence="3">The sequence shown here is derived from an EMBL/GenBank/DDBJ whole genome shotgun (WGS) entry which is preliminary data.</text>
</comment>
<feature type="domain" description="YhfZ helix-turn-helix" evidence="1">
    <location>
        <begin position="53"/>
        <end position="97"/>
    </location>
</feature>
<dbReference type="InterPro" id="IPR032791">
    <property type="entry name" value="YhfZ_C"/>
</dbReference>
<dbReference type="NCBIfam" id="NF041241">
    <property type="entry name" value="YhfZ_full"/>
    <property type="match status" value="1"/>
</dbReference>
<dbReference type="Proteomes" id="UP000789833">
    <property type="component" value="Unassembled WGS sequence"/>
</dbReference>
<evidence type="ECO:0008006" key="5">
    <source>
        <dbReference type="Google" id="ProtNLM"/>
    </source>
</evidence>
<accession>A0ABN8AED6</accession>
<sequence length="332" mass="37401">MFPFGLRVRIPIYSILYFGMMVNILKNDYGLYSKRGLILQKLAEKLLFVEVNERIPKIEDLSIDLQVGRGTIQTSLQRLVELKAISLESRGHLGTYLRSKNHHELLKSAGMNQITAVMPLPYSKKYEGIATGLTIAFEELHIFFNIAFMRGSSLRIQALQDGRYDLALVSKYSANEHMREDKDLAIGLSFGEHSYVSGHALMFADDTHTTIENGMKIGVDPSSTDQRTLIVAETTGKNVELVELNYMHLLSNLHAGKIDATVWNMDEKSSGEVNNRPLTTANGTMLEGEMSEAVCLMRKDNEKLAYILQLLSVEAILSIQKQVEENELIPRY</sequence>
<dbReference type="Pfam" id="PF14502">
    <property type="entry name" value="HTH_41"/>
    <property type="match status" value="1"/>
</dbReference>
<evidence type="ECO:0000259" key="1">
    <source>
        <dbReference type="Pfam" id="PF14502"/>
    </source>
</evidence>